<reference evidence="3" key="1">
    <citation type="submission" date="2023-07" db="EMBL/GenBank/DDBJ databases">
        <authorList>
            <person name="Luz R."/>
            <person name="Cordeiro R."/>
            <person name="Fonseca A."/>
            <person name="Goncalves V."/>
        </authorList>
    </citation>
    <scope>NUCLEOTIDE SEQUENCE [LARGE SCALE GENOMIC DNA]</scope>
    <source>
        <strain evidence="3">BACA0444</strain>
    </source>
</reference>
<dbReference type="Proteomes" id="UP001268256">
    <property type="component" value="Unassembled WGS sequence"/>
</dbReference>
<gene>
    <name evidence="2" type="ORF">RIF25_00995</name>
</gene>
<name>A0AAE4FPJ5_9CYAN</name>
<proteinExistence type="predicted"/>
<keyword evidence="3" id="KW-1185">Reference proteome</keyword>
<dbReference type="Gene3D" id="1.10.287.110">
    <property type="entry name" value="DnaJ domain"/>
    <property type="match status" value="1"/>
</dbReference>
<dbReference type="Pfam" id="PF00226">
    <property type="entry name" value="DnaJ"/>
    <property type="match status" value="1"/>
</dbReference>
<sequence length="228" mass="26112">MSLPDHYSTLELTPTASQREIKQAYRRLVKQFHPDTNNQSNHSHEKMLRLNFAYEILGDPAQRQAYDQQRLVIGSRSFGFAVNIPTENYHQARQKDQDFALWLRNVYEPVSKIIRNIIRPLQEQIDQLAADPFDDVLLEEFQGYLGKSATLLSAARSRLQTCPNPARAGAIALNLYYCLNQIDDGLEDLYTFTLNFDDSYLHTGQELFRIATGLFREANAAVKTSTPL</sequence>
<feature type="domain" description="J" evidence="1">
    <location>
        <begin position="5"/>
        <end position="70"/>
    </location>
</feature>
<dbReference type="EMBL" id="JAVMIP010000001">
    <property type="protein sequence ID" value="MDS3859374.1"/>
    <property type="molecule type" value="Genomic_DNA"/>
</dbReference>
<dbReference type="SMART" id="SM00271">
    <property type="entry name" value="DnaJ"/>
    <property type="match status" value="1"/>
</dbReference>
<dbReference type="InterPro" id="IPR050817">
    <property type="entry name" value="DjlA_DnaK_co-chaperone"/>
</dbReference>
<dbReference type="PROSITE" id="PS50076">
    <property type="entry name" value="DNAJ_2"/>
    <property type="match status" value="1"/>
</dbReference>
<comment type="caution">
    <text evidence="2">The sequence shown here is derived from an EMBL/GenBank/DDBJ whole genome shotgun (WGS) entry which is preliminary data.</text>
</comment>
<dbReference type="PANTHER" id="PTHR24074">
    <property type="entry name" value="CO-CHAPERONE PROTEIN DJLA"/>
    <property type="match status" value="1"/>
</dbReference>
<dbReference type="PRINTS" id="PR00625">
    <property type="entry name" value="JDOMAIN"/>
</dbReference>
<dbReference type="AlphaFoldDB" id="A0AAE4FPJ5"/>
<dbReference type="CDD" id="cd06257">
    <property type="entry name" value="DnaJ"/>
    <property type="match status" value="1"/>
</dbReference>
<dbReference type="InterPro" id="IPR001623">
    <property type="entry name" value="DnaJ_domain"/>
</dbReference>
<dbReference type="InterPro" id="IPR036869">
    <property type="entry name" value="J_dom_sf"/>
</dbReference>
<dbReference type="SUPFAM" id="SSF46565">
    <property type="entry name" value="Chaperone J-domain"/>
    <property type="match status" value="1"/>
</dbReference>
<evidence type="ECO:0000313" key="3">
    <source>
        <dbReference type="Proteomes" id="UP001268256"/>
    </source>
</evidence>
<evidence type="ECO:0000313" key="2">
    <source>
        <dbReference type="EMBL" id="MDS3859374.1"/>
    </source>
</evidence>
<organism evidence="2 3">
    <name type="scientific">Pseudocalidococcus azoricus BACA0444</name>
    <dbReference type="NCBI Taxonomy" id="2918990"/>
    <lineage>
        <taxon>Bacteria</taxon>
        <taxon>Bacillati</taxon>
        <taxon>Cyanobacteriota</taxon>
        <taxon>Cyanophyceae</taxon>
        <taxon>Acaryochloridales</taxon>
        <taxon>Thermosynechococcaceae</taxon>
        <taxon>Pseudocalidococcus</taxon>
        <taxon>Pseudocalidococcus azoricus</taxon>
    </lineage>
</organism>
<accession>A0AAE4FPJ5</accession>
<evidence type="ECO:0000259" key="1">
    <source>
        <dbReference type="PROSITE" id="PS50076"/>
    </source>
</evidence>
<protein>
    <submittedName>
        <fullName evidence="2">DnaJ domain-containing protein</fullName>
    </submittedName>
</protein>
<dbReference type="RefSeq" id="WP_322876704.1">
    <property type="nucleotide sequence ID" value="NZ_JAVMIP010000001.1"/>
</dbReference>